<dbReference type="EMBL" id="JAUOEM010000004">
    <property type="protein sequence ID" value="MDO5988231.1"/>
    <property type="molecule type" value="Genomic_DNA"/>
</dbReference>
<dbReference type="RefSeq" id="WP_303282835.1">
    <property type="nucleotide sequence ID" value="NZ_BAABCZ010000009.1"/>
</dbReference>
<accession>A0ABT8X2Q0</accession>
<comment type="caution">
    <text evidence="2">The sequence shown here is derived from an EMBL/GenBank/DDBJ whole genome shotgun (WGS) entry which is preliminary data.</text>
</comment>
<gene>
    <name evidence="2" type="ORF">Q4Q39_12520</name>
</gene>
<keyword evidence="3" id="KW-1185">Reference proteome</keyword>
<dbReference type="Pfam" id="PF13715">
    <property type="entry name" value="CarbopepD_reg_2"/>
    <property type="match status" value="1"/>
</dbReference>
<organism evidence="2 3">
    <name type="scientific">Flavivirga amylovorans</name>
    <dbReference type="NCBI Taxonomy" id="870486"/>
    <lineage>
        <taxon>Bacteria</taxon>
        <taxon>Pseudomonadati</taxon>
        <taxon>Bacteroidota</taxon>
        <taxon>Flavobacteriia</taxon>
        <taxon>Flavobacteriales</taxon>
        <taxon>Flavobacteriaceae</taxon>
        <taxon>Flavivirga</taxon>
    </lineage>
</organism>
<dbReference type="Proteomes" id="UP001176891">
    <property type="component" value="Unassembled WGS sequence"/>
</dbReference>
<feature type="chain" id="PRO_5046981781" evidence="1">
    <location>
        <begin position="32"/>
        <end position="439"/>
    </location>
</feature>
<reference evidence="2" key="1">
    <citation type="submission" date="2023-07" db="EMBL/GenBank/DDBJ databases">
        <title>Two novel species in the genus Flavivirga.</title>
        <authorList>
            <person name="Kwon K."/>
        </authorList>
    </citation>
    <scope>NUCLEOTIDE SEQUENCE</scope>
    <source>
        <strain evidence="2">KACC 14157</strain>
    </source>
</reference>
<evidence type="ECO:0000256" key="1">
    <source>
        <dbReference type="SAM" id="SignalP"/>
    </source>
</evidence>
<evidence type="ECO:0000313" key="3">
    <source>
        <dbReference type="Proteomes" id="UP001176891"/>
    </source>
</evidence>
<dbReference type="InterPro" id="IPR008969">
    <property type="entry name" value="CarboxyPept-like_regulatory"/>
</dbReference>
<dbReference type="SUPFAM" id="SSF49464">
    <property type="entry name" value="Carboxypeptidase regulatory domain-like"/>
    <property type="match status" value="1"/>
</dbReference>
<name>A0ABT8X2Q0_9FLAO</name>
<evidence type="ECO:0000313" key="2">
    <source>
        <dbReference type="EMBL" id="MDO5988231.1"/>
    </source>
</evidence>
<proteinExistence type="predicted"/>
<protein>
    <submittedName>
        <fullName evidence="2">Carboxypeptidase-like regulatory domain-containing protein</fullName>
    </submittedName>
</protein>
<keyword evidence="1" id="KW-0732">Signal</keyword>
<sequence length="439" mass="50896">MKKIYQFQIKKTIISLIAITFFISSSQDVQALQNNVSVTPSFNQFKGKVIDNDTRKPLVSANLSIEGTNINTITNKEGEFLLKVPRNIGKKNVVISLFGYVSQTILLEHLKEDKNIISLNIFMTELAEINIDVIKDAEKLVREILNKKGENYSNDPTLMTAFYRETIKKRKRNISLSEAIINIYKMPYNSSRRDALQFYKIRKSTDYSRLDTLAFKLQGGPFNTLFIDIMKYPEYIFSEESIPNYTFSFDHSTKVNNKLIHVINFKQKNGFKEPLYKGKLFIDSENKILTSAIYSLNITDKKMASTMFLKKKPSQSIVLPTSATYRVDYREKDEKWYYGYSNLTLDFKVNWKNKLFNSNFSMSCEMAVTDWKKNVTEEMPKHNKRIKPSIIMANYSLGFSDPDFWGEYNIIEPDKSIELAIKKIQKQLKKSNKSAATTL</sequence>
<feature type="signal peptide" evidence="1">
    <location>
        <begin position="1"/>
        <end position="31"/>
    </location>
</feature>
<dbReference type="Gene3D" id="2.60.40.1120">
    <property type="entry name" value="Carboxypeptidase-like, regulatory domain"/>
    <property type="match status" value="1"/>
</dbReference>